<accession>A0A1H5W980</accession>
<dbReference type="PANTHER" id="PTHR30329:SF21">
    <property type="entry name" value="LIPOPROTEIN YIAD-RELATED"/>
    <property type="match status" value="1"/>
</dbReference>
<evidence type="ECO:0000256" key="1">
    <source>
        <dbReference type="ARBA" id="ARBA00004442"/>
    </source>
</evidence>
<gene>
    <name evidence="7" type="ORF">SAMN05421751_107178</name>
</gene>
<evidence type="ECO:0000259" key="6">
    <source>
        <dbReference type="PROSITE" id="PS51123"/>
    </source>
</evidence>
<dbReference type="RefSeq" id="WP_104008041.1">
    <property type="nucleotide sequence ID" value="NZ_FNVD01000007.1"/>
</dbReference>
<dbReference type="CDD" id="cd07185">
    <property type="entry name" value="OmpA_C-like"/>
    <property type="match status" value="1"/>
</dbReference>
<sequence>MKTIKISAALALSAALGLSACNDPAQLAVNTDPQKNTKQGAIAGGIIGAGLGAISGASNKTTAVLGGAAAGAILGGAIGASLDQQAAELRQQLASEGITVTNTGDRLVVSLPQDITFATDSFTVRDNLRPDLARLSQHLNKYPKSTVQVIGHTDSDGDAAYNQQLSERRAAAVAAELEQNGVSVYRIVTIGRGEEQPIASNLTEEGKARNRRVEIVIIPQK</sequence>
<comment type="subcellular location">
    <subcellularLocation>
        <location evidence="1">Cell outer membrane</location>
    </subcellularLocation>
</comment>
<dbReference type="AlphaFoldDB" id="A0A1H5W980"/>
<dbReference type="Proteomes" id="UP000236742">
    <property type="component" value="Unassembled WGS sequence"/>
</dbReference>
<dbReference type="PROSITE" id="PS51257">
    <property type="entry name" value="PROKAR_LIPOPROTEIN"/>
    <property type="match status" value="1"/>
</dbReference>
<dbReference type="InterPro" id="IPR006665">
    <property type="entry name" value="OmpA-like"/>
</dbReference>
<evidence type="ECO:0000256" key="3">
    <source>
        <dbReference type="ARBA" id="ARBA00023237"/>
    </source>
</evidence>
<feature type="chain" id="PRO_5009288012" evidence="5">
    <location>
        <begin position="21"/>
        <end position="221"/>
    </location>
</feature>
<keyword evidence="5" id="KW-0732">Signal</keyword>
<evidence type="ECO:0000313" key="7">
    <source>
        <dbReference type="EMBL" id="SEF96032.1"/>
    </source>
</evidence>
<evidence type="ECO:0000256" key="2">
    <source>
        <dbReference type="ARBA" id="ARBA00023136"/>
    </source>
</evidence>
<dbReference type="InterPro" id="IPR036737">
    <property type="entry name" value="OmpA-like_sf"/>
</dbReference>
<keyword evidence="2 4" id="KW-0472">Membrane</keyword>
<evidence type="ECO:0000256" key="5">
    <source>
        <dbReference type="SAM" id="SignalP"/>
    </source>
</evidence>
<keyword evidence="8" id="KW-1185">Reference proteome</keyword>
<dbReference type="PROSITE" id="PS51123">
    <property type="entry name" value="OMPA_2"/>
    <property type="match status" value="1"/>
</dbReference>
<dbReference type="EMBL" id="FNVD01000007">
    <property type="protein sequence ID" value="SEF96032.1"/>
    <property type="molecule type" value="Genomic_DNA"/>
</dbReference>
<keyword evidence="3" id="KW-0998">Cell outer membrane</keyword>
<dbReference type="PANTHER" id="PTHR30329">
    <property type="entry name" value="STATOR ELEMENT OF FLAGELLAR MOTOR COMPLEX"/>
    <property type="match status" value="1"/>
</dbReference>
<dbReference type="InterPro" id="IPR006664">
    <property type="entry name" value="OMP_bac"/>
</dbReference>
<dbReference type="InterPro" id="IPR050330">
    <property type="entry name" value="Bact_OuterMem_StrucFunc"/>
</dbReference>
<reference evidence="7 8" key="1">
    <citation type="submission" date="2016-10" db="EMBL/GenBank/DDBJ databases">
        <authorList>
            <person name="de Groot N.N."/>
        </authorList>
    </citation>
    <scope>NUCLEOTIDE SEQUENCE [LARGE SCALE GENOMIC DNA]</scope>
    <source>
        <strain evidence="7 8">DSM 23413</strain>
    </source>
</reference>
<dbReference type="SUPFAM" id="SSF103088">
    <property type="entry name" value="OmpA-like"/>
    <property type="match status" value="1"/>
</dbReference>
<feature type="domain" description="OmpA-like" evidence="6">
    <location>
        <begin position="104"/>
        <end position="221"/>
    </location>
</feature>
<evidence type="ECO:0000313" key="8">
    <source>
        <dbReference type="Proteomes" id="UP000236742"/>
    </source>
</evidence>
<dbReference type="GO" id="GO:0009279">
    <property type="term" value="C:cell outer membrane"/>
    <property type="evidence" value="ECO:0007669"/>
    <property type="project" value="UniProtKB-SubCell"/>
</dbReference>
<dbReference type="Pfam" id="PF00691">
    <property type="entry name" value="OmpA"/>
    <property type="match status" value="1"/>
</dbReference>
<organism evidence="7 8">
    <name type="scientific">Jhaorihella thermophila</name>
    <dbReference type="NCBI Taxonomy" id="488547"/>
    <lineage>
        <taxon>Bacteria</taxon>
        <taxon>Pseudomonadati</taxon>
        <taxon>Pseudomonadota</taxon>
        <taxon>Alphaproteobacteria</taxon>
        <taxon>Rhodobacterales</taxon>
        <taxon>Paracoccaceae</taxon>
        <taxon>Jhaorihella</taxon>
    </lineage>
</organism>
<protein>
    <submittedName>
        <fullName evidence="7">Outer membrane protein OmpA</fullName>
    </submittedName>
</protein>
<evidence type="ECO:0000256" key="4">
    <source>
        <dbReference type="PROSITE-ProRule" id="PRU00473"/>
    </source>
</evidence>
<dbReference type="PRINTS" id="PR01021">
    <property type="entry name" value="OMPADOMAIN"/>
</dbReference>
<feature type="signal peptide" evidence="5">
    <location>
        <begin position="1"/>
        <end position="20"/>
    </location>
</feature>
<name>A0A1H5W980_9RHOB</name>
<proteinExistence type="predicted"/>
<dbReference type="Gene3D" id="3.30.1330.60">
    <property type="entry name" value="OmpA-like domain"/>
    <property type="match status" value="1"/>
</dbReference>
<dbReference type="OrthoDB" id="9782229at2"/>